<evidence type="ECO:0000313" key="1">
    <source>
        <dbReference type="EMBL" id="MEY8633164.1"/>
    </source>
</evidence>
<dbReference type="RefSeq" id="WP_235824546.1">
    <property type="nucleotide sequence ID" value="NZ_JAQEVE010000005.1"/>
</dbReference>
<evidence type="ECO:0008006" key="3">
    <source>
        <dbReference type="Google" id="ProtNLM"/>
    </source>
</evidence>
<keyword evidence="2" id="KW-1185">Reference proteome</keyword>
<gene>
    <name evidence="1" type="ORF">AALG99_06430</name>
</gene>
<comment type="caution">
    <text evidence="1">The sequence shown here is derived from an EMBL/GenBank/DDBJ whole genome shotgun (WGS) entry which is preliminary data.</text>
</comment>
<dbReference type="Proteomes" id="UP001565219">
    <property type="component" value="Unassembled WGS sequence"/>
</dbReference>
<dbReference type="EMBL" id="JBCLTR010000005">
    <property type="protein sequence ID" value="MEY8633164.1"/>
    <property type="molecule type" value="Genomic_DNA"/>
</dbReference>
<protein>
    <recommendedName>
        <fullName evidence="3">GNAT family N-acetyltransferase</fullName>
    </recommendedName>
</protein>
<evidence type="ECO:0000313" key="2">
    <source>
        <dbReference type="Proteomes" id="UP001565219"/>
    </source>
</evidence>
<accession>A0ABV4DIB5</accession>
<organism evidence="1 2">
    <name type="scientific">Anaerostipes hominis</name>
    <name type="common">ex Lee et al. 2021</name>
    <dbReference type="NCBI Taxonomy" id="2025494"/>
    <lineage>
        <taxon>Bacteria</taxon>
        <taxon>Bacillati</taxon>
        <taxon>Bacillota</taxon>
        <taxon>Clostridia</taxon>
        <taxon>Lachnospirales</taxon>
        <taxon>Lachnospiraceae</taxon>
        <taxon>Anaerostipes</taxon>
    </lineage>
</organism>
<reference evidence="1 2" key="1">
    <citation type="submission" date="2024-03" db="EMBL/GenBank/DDBJ databases">
        <title>Mouse gut bacterial collection (mGBC) of GemPharmatech.</title>
        <authorList>
            <person name="He Y."/>
            <person name="Dong L."/>
            <person name="Wu D."/>
            <person name="Gao X."/>
            <person name="Lin Z."/>
        </authorList>
    </citation>
    <scope>NUCLEOTIDE SEQUENCE [LARGE SCALE GENOMIC DNA]</scope>
    <source>
        <strain evidence="1 2">32-10</strain>
    </source>
</reference>
<proteinExistence type="predicted"/>
<sequence>MKKPEIFRLTICADAERFSDFFDRDSLLIHYYRGQTRGSMDYLRFF</sequence>
<name>A0ABV4DIB5_9FIRM</name>